<dbReference type="InterPro" id="IPR003781">
    <property type="entry name" value="CoA-bd"/>
</dbReference>
<proteinExistence type="predicted"/>
<evidence type="ECO:0000259" key="1">
    <source>
        <dbReference type="Pfam" id="PF13380"/>
    </source>
</evidence>
<evidence type="ECO:0000313" key="3">
    <source>
        <dbReference type="Proteomes" id="UP001458415"/>
    </source>
</evidence>
<gene>
    <name evidence="2" type="ORF">ABT317_40960</name>
</gene>
<organism evidence="2 3">
    <name type="scientific">Streptomyces carpinensis</name>
    <dbReference type="NCBI Taxonomy" id="66369"/>
    <lineage>
        <taxon>Bacteria</taxon>
        <taxon>Bacillati</taxon>
        <taxon>Actinomycetota</taxon>
        <taxon>Actinomycetes</taxon>
        <taxon>Kitasatosporales</taxon>
        <taxon>Streptomycetaceae</taxon>
        <taxon>Streptomyces</taxon>
    </lineage>
</organism>
<evidence type="ECO:0000313" key="2">
    <source>
        <dbReference type="EMBL" id="MER6983165.1"/>
    </source>
</evidence>
<accession>A0ABV1WG54</accession>
<dbReference type="InterPro" id="IPR036291">
    <property type="entry name" value="NAD(P)-bd_dom_sf"/>
</dbReference>
<name>A0ABV1WG54_9ACTN</name>
<dbReference type="Pfam" id="PF13380">
    <property type="entry name" value="CoA_binding_2"/>
    <property type="match status" value="1"/>
</dbReference>
<feature type="non-terminal residue" evidence="2">
    <location>
        <position position="82"/>
    </location>
</feature>
<dbReference type="EMBL" id="JBEPCU010001272">
    <property type="protein sequence ID" value="MER6983165.1"/>
    <property type="molecule type" value="Genomic_DNA"/>
</dbReference>
<sequence length="82" mass="8633">MVSLTARDTERAAGPGPLDTLFDPRSVAVVGASDNPEKWGYWLASGALAGRHRRTVHLINRRGGALDGTPFLPDLAALPSAP</sequence>
<reference evidence="2 3" key="1">
    <citation type="submission" date="2024-06" db="EMBL/GenBank/DDBJ databases">
        <title>The Natural Products Discovery Center: Release of the First 8490 Sequenced Strains for Exploring Actinobacteria Biosynthetic Diversity.</title>
        <authorList>
            <person name="Kalkreuter E."/>
            <person name="Kautsar S.A."/>
            <person name="Yang D."/>
            <person name="Bader C.D."/>
            <person name="Teijaro C.N."/>
            <person name="Fluegel L."/>
            <person name="Davis C.M."/>
            <person name="Simpson J.R."/>
            <person name="Lauterbach L."/>
            <person name="Steele A.D."/>
            <person name="Gui C."/>
            <person name="Meng S."/>
            <person name="Li G."/>
            <person name="Viehrig K."/>
            <person name="Ye F."/>
            <person name="Su P."/>
            <person name="Kiefer A.F."/>
            <person name="Nichols A."/>
            <person name="Cepeda A.J."/>
            <person name="Yan W."/>
            <person name="Fan B."/>
            <person name="Jiang Y."/>
            <person name="Adhikari A."/>
            <person name="Zheng C.-J."/>
            <person name="Schuster L."/>
            <person name="Cowan T.M."/>
            <person name="Smanski M.J."/>
            <person name="Chevrette M.G."/>
            <person name="De Carvalho L.P.S."/>
            <person name="Shen B."/>
        </authorList>
    </citation>
    <scope>NUCLEOTIDE SEQUENCE [LARGE SCALE GENOMIC DNA]</scope>
    <source>
        <strain evidence="2 3">NPDC000634</strain>
    </source>
</reference>
<dbReference type="SUPFAM" id="SSF51735">
    <property type="entry name" value="NAD(P)-binding Rossmann-fold domains"/>
    <property type="match status" value="1"/>
</dbReference>
<dbReference type="Proteomes" id="UP001458415">
    <property type="component" value="Unassembled WGS sequence"/>
</dbReference>
<keyword evidence="3" id="KW-1185">Reference proteome</keyword>
<feature type="domain" description="CoA-binding" evidence="1">
    <location>
        <begin position="25"/>
        <end position="79"/>
    </location>
</feature>
<dbReference type="Gene3D" id="3.40.50.720">
    <property type="entry name" value="NAD(P)-binding Rossmann-like Domain"/>
    <property type="match status" value="1"/>
</dbReference>
<comment type="caution">
    <text evidence="2">The sequence shown here is derived from an EMBL/GenBank/DDBJ whole genome shotgun (WGS) entry which is preliminary data.</text>
</comment>
<protein>
    <submittedName>
        <fullName evidence="2">CoA-binding protein</fullName>
    </submittedName>
</protein>